<dbReference type="GO" id="GO:0004674">
    <property type="term" value="F:protein serine/threonine kinase activity"/>
    <property type="evidence" value="ECO:0007669"/>
    <property type="project" value="UniProtKB-KW"/>
</dbReference>
<keyword evidence="4" id="KW-0808">Transferase</keyword>
<dbReference type="GO" id="GO:0005524">
    <property type="term" value="F:ATP binding"/>
    <property type="evidence" value="ECO:0007669"/>
    <property type="project" value="InterPro"/>
</dbReference>
<feature type="domain" description="Alpha-type protein kinase" evidence="12">
    <location>
        <begin position="1152"/>
        <end position="1384"/>
    </location>
</feature>
<dbReference type="PANTHER" id="PTHR47091">
    <property type="entry name" value="ALPHA-PROTEIN KINASE 2-RELATED"/>
    <property type="match status" value="1"/>
</dbReference>
<dbReference type="CDD" id="cd00096">
    <property type="entry name" value="Ig"/>
    <property type="match status" value="1"/>
</dbReference>
<dbReference type="SMART" id="SM00811">
    <property type="entry name" value="Alpha_kinase"/>
    <property type="match status" value="1"/>
</dbReference>
<evidence type="ECO:0000256" key="2">
    <source>
        <dbReference type="ARBA" id="ARBA00012513"/>
    </source>
</evidence>
<evidence type="ECO:0000256" key="8">
    <source>
        <dbReference type="ARBA" id="ARBA00047899"/>
    </source>
</evidence>
<sequence length="1418" mass="154426">MDSSVLCTDDCAASPETGSLPRSAHQIGAKMSEKSSETLSKISKSLCQENTPDLDCLKPPAHLSLDIESRPCSYFGSSEAVLPLLPSDLGAPIYAPDFKEPILSFSLAQDSAASQTLITSVPEPLSSCCVISDRSGVSSPPRPLSDSIDKDTASAPVSDLYIFESQTQDYILCPKVAREDFKGPDCDSHVLTCGCGHTAEGWGCHSSREGVMLDRESDMSHSETLIPRAGDACETAPSVNDAQEGVAEGADLTPQMQCCDNPVELWLDACQYLAGEGPDDVLHEVAHSIKQEVPMLTKDLDSPTTDTPVSGYSCDGREGIGCSDDDTAGRGPPVERWSSVDSWASALSDWTGIITALPQDLTAAFTEIGAEIDALTQALAEVNAQLHRETTDDGKNQEPAGQLQQLMGVQNQPLKPHNLPICLQDGDDSQRVRLLCDTNAMTQGVKEREEFQRRRTELDPCPTHLSAPTAPSSDTVASPGGCVTDVIPGSLYPADVDLGGCDERDASVSNNEHPVILKIIEDTDLEKAPRELLIEESNTDKQFKGTDVCGRCFTPPGHLVGEETQRNSTAVEADREGTDVHSFHTRTLIKSHVSGVHTRPFLHINCQEPPDASPDLVAPACNLEPQRVSPKFITPQAPLSVGSSHGRQANGEVRRSVNVNTDLCCGHEQPCIGWPTSDGIHVKPSLEGEALTQNSPAEELPSEEQLDSDSTRGYITERKTIEDIHAFSRELSNLAAVPGDSFVISEEKRLAVFTLDIDDPFVSMPLPAAPPMKPEKRGKADKMPHKNHKSTAENKSRPKKDKLVGHPCVPRTSKNEDHLLHHVSAQQVCKQQESQILTEEKSTLATCEGNEVTPVPENAEKASNKVHGKKKKKHVQHATGARSVGEPLAGVENGAKPKTTKGRVDMFEAKLGSRAGNTQKDSDHSCHPEKKSLKPEAKIPQDQTIHHTGHKDHQPKSFSSPLNDEIKRRRLSGGKFAKMVNALDPKLPKAAPPHQESREETKADGGALKKAYSEVVKQKTAAKEEPKVVKSIQAEAVSGDPQSLCLWCQFTAVFSHHTITWSRGGTVLSELKRSAGDESRVTLTISHASQKDLGKYQCRLTSLQGSVTLDYLLTYEALSEMVIPLSPKISSAAPAEVVMEEEDVQCSRLLFKEDFLSTQYFGENQPVSIVTEKVHFGEGMHRRAFRTKLHTGQVPLLLSGDSCVLKVHNSISHGTKNNEDLIQRNFHLAVEECQVQNTAREYIKAYTTAAQSVEAFGDIPEIIPIYLVHRPSNEIPYATLEEELIGDFVKYSVKDGKEINLKRRDSEAGQKCCAFQHWVYHKTEGNLLVTDMQGVGMKLTDVGIATTKKGYKGFKGNCATSFIEQFKVLHQCNKFCEILGLHSLQPKAKKSVATLKSKAQPPTAPKKKTFGPTVKGKS</sequence>
<keyword evidence="6" id="KW-1015">Disulfide bond</keyword>
<comment type="caution">
    <text evidence="13">The sequence shown here is derived from an EMBL/GenBank/DDBJ whole genome shotgun (WGS) entry which is preliminary data.</text>
</comment>
<comment type="similarity">
    <text evidence="1">Belongs to the protein kinase superfamily. Alpha-type protein kinase family. ALPK subfamily.</text>
</comment>
<dbReference type="InterPro" id="IPR013783">
    <property type="entry name" value="Ig-like_fold"/>
</dbReference>
<dbReference type="InterPro" id="IPR004166">
    <property type="entry name" value="a-kinase_dom"/>
</dbReference>
<dbReference type="Gene3D" id="2.60.40.10">
    <property type="entry name" value="Immunoglobulins"/>
    <property type="match status" value="1"/>
</dbReference>
<evidence type="ECO:0000313" key="14">
    <source>
        <dbReference type="Proteomes" id="UP000516260"/>
    </source>
</evidence>
<organism evidence="13 14">
    <name type="scientific">Takifugu bimaculatus</name>
    <dbReference type="NCBI Taxonomy" id="433685"/>
    <lineage>
        <taxon>Eukaryota</taxon>
        <taxon>Metazoa</taxon>
        <taxon>Chordata</taxon>
        <taxon>Craniata</taxon>
        <taxon>Vertebrata</taxon>
        <taxon>Euteleostomi</taxon>
        <taxon>Actinopterygii</taxon>
        <taxon>Neopterygii</taxon>
        <taxon>Teleostei</taxon>
        <taxon>Neoteleostei</taxon>
        <taxon>Acanthomorphata</taxon>
        <taxon>Eupercaria</taxon>
        <taxon>Tetraodontiformes</taxon>
        <taxon>Tetradontoidea</taxon>
        <taxon>Tetraodontidae</taxon>
        <taxon>Takifugu</taxon>
    </lineage>
</organism>
<evidence type="ECO:0000259" key="11">
    <source>
        <dbReference type="PROSITE" id="PS50835"/>
    </source>
</evidence>
<feature type="region of interest" description="Disordered" evidence="10">
    <location>
        <begin position="298"/>
        <end position="336"/>
    </location>
</feature>
<name>A0A4Z2BKY1_9TELE</name>
<dbReference type="Proteomes" id="UP000516260">
    <property type="component" value="Chromosome 21"/>
</dbReference>
<proteinExistence type="inferred from homology"/>
<dbReference type="Pfam" id="PF02816">
    <property type="entry name" value="Alpha_kinase"/>
    <property type="match status" value="1"/>
</dbReference>
<evidence type="ECO:0000259" key="12">
    <source>
        <dbReference type="PROSITE" id="PS51158"/>
    </source>
</evidence>
<evidence type="ECO:0000256" key="5">
    <source>
        <dbReference type="ARBA" id="ARBA00022777"/>
    </source>
</evidence>
<evidence type="ECO:0000256" key="7">
    <source>
        <dbReference type="ARBA" id="ARBA00023319"/>
    </source>
</evidence>
<dbReference type="InterPro" id="IPR036179">
    <property type="entry name" value="Ig-like_dom_sf"/>
</dbReference>
<comment type="catalytic activity">
    <reaction evidence="9">
        <text>L-seryl-[protein] + ATP = O-phospho-L-seryl-[protein] + ADP + H(+)</text>
        <dbReference type="Rhea" id="RHEA:17989"/>
        <dbReference type="Rhea" id="RHEA-COMP:9863"/>
        <dbReference type="Rhea" id="RHEA-COMP:11604"/>
        <dbReference type="ChEBI" id="CHEBI:15378"/>
        <dbReference type="ChEBI" id="CHEBI:29999"/>
        <dbReference type="ChEBI" id="CHEBI:30616"/>
        <dbReference type="ChEBI" id="CHEBI:83421"/>
        <dbReference type="ChEBI" id="CHEBI:456216"/>
        <dbReference type="EC" id="2.7.11.1"/>
    </reaction>
</comment>
<dbReference type="SUPFAM" id="SSF56112">
    <property type="entry name" value="Protein kinase-like (PK-like)"/>
    <property type="match status" value="1"/>
</dbReference>
<evidence type="ECO:0000256" key="9">
    <source>
        <dbReference type="ARBA" id="ARBA00048679"/>
    </source>
</evidence>
<feature type="region of interest" description="Disordered" evidence="10">
    <location>
        <begin position="1"/>
        <end position="34"/>
    </location>
</feature>
<evidence type="ECO:0000313" key="13">
    <source>
        <dbReference type="EMBL" id="TNM92338.1"/>
    </source>
</evidence>
<feature type="region of interest" description="Disordered" evidence="10">
    <location>
        <begin position="1391"/>
        <end position="1418"/>
    </location>
</feature>
<reference evidence="13 14" key="1">
    <citation type="submission" date="2019-04" db="EMBL/GenBank/DDBJ databases">
        <title>The sequence and de novo assembly of Takifugu bimaculatus genome using PacBio and Hi-C technologies.</title>
        <authorList>
            <person name="Xu P."/>
            <person name="Liu B."/>
            <person name="Zhou Z."/>
        </authorList>
    </citation>
    <scope>NUCLEOTIDE SEQUENCE [LARGE SCALE GENOMIC DNA]</scope>
    <source>
        <strain evidence="13">TB-2018</strain>
        <tissue evidence="13">Muscle</tissue>
    </source>
</reference>
<dbReference type="PANTHER" id="PTHR47091:SF2">
    <property type="entry name" value="ALPHA-PROTEIN KINASE 2"/>
    <property type="match status" value="1"/>
</dbReference>
<evidence type="ECO:0000256" key="3">
    <source>
        <dbReference type="ARBA" id="ARBA00022527"/>
    </source>
</evidence>
<feature type="region of interest" description="Disordered" evidence="10">
    <location>
        <begin position="912"/>
        <end position="964"/>
    </location>
</feature>
<keyword evidence="3" id="KW-0723">Serine/threonine-protein kinase</keyword>
<evidence type="ECO:0000256" key="1">
    <source>
        <dbReference type="ARBA" id="ARBA00008651"/>
    </source>
</evidence>
<dbReference type="PROSITE" id="PS51158">
    <property type="entry name" value="ALPHA_KINASE"/>
    <property type="match status" value="1"/>
</dbReference>
<dbReference type="EC" id="2.7.11.1" evidence="2"/>
<keyword evidence="14" id="KW-1185">Reference proteome</keyword>
<feature type="compositionally biased region" description="Basic and acidic residues" evidence="10">
    <location>
        <begin position="920"/>
        <end position="939"/>
    </location>
</feature>
<dbReference type="InterPro" id="IPR011009">
    <property type="entry name" value="Kinase-like_dom_sf"/>
</dbReference>
<evidence type="ECO:0000256" key="6">
    <source>
        <dbReference type="ARBA" id="ARBA00023157"/>
    </source>
</evidence>
<evidence type="ECO:0000256" key="4">
    <source>
        <dbReference type="ARBA" id="ARBA00022679"/>
    </source>
</evidence>
<gene>
    <name evidence="13" type="ORF">fugu_019350</name>
</gene>
<keyword evidence="5" id="KW-0418">Kinase</keyword>
<feature type="compositionally biased region" description="Basic and acidic residues" evidence="10">
    <location>
        <begin position="773"/>
        <end position="804"/>
    </location>
</feature>
<protein>
    <recommendedName>
        <fullName evidence="2">non-specific serine/threonine protein kinase</fullName>
        <ecNumber evidence="2">2.7.11.1</ecNumber>
    </recommendedName>
</protein>
<comment type="catalytic activity">
    <reaction evidence="8">
        <text>L-threonyl-[protein] + ATP = O-phospho-L-threonyl-[protein] + ADP + H(+)</text>
        <dbReference type="Rhea" id="RHEA:46608"/>
        <dbReference type="Rhea" id="RHEA-COMP:11060"/>
        <dbReference type="Rhea" id="RHEA-COMP:11605"/>
        <dbReference type="ChEBI" id="CHEBI:15378"/>
        <dbReference type="ChEBI" id="CHEBI:30013"/>
        <dbReference type="ChEBI" id="CHEBI:30616"/>
        <dbReference type="ChEBI" id="CHEBI:61977"/>
        <dbReference type="ChEBI" id="CHEBI:456216"/>
        <dbReference type="EC" id="2.7.11.1"/>
    </reaction>
</comment>
<feature type="region of interest" description="Disordered" evidence="10">
    <location>
        <begin position="690"/>
        <end position="710"/>
    </location>
</feature>
<accession>A0A4Z2BKY1</accession>
<dbReference type="PROSITE" id="PS50835">
    <property type="entry name" value="IG_LIKE"/>
    <property type="match status" value="1"/>
</dbReference>
<feature type="domain" description="Ig-like" evidence="11">
    <location>
        <begin position="1026"/>
        <end position="1108"/>
    </location>
</feature>
<evidence type="ECO:0000256" key="10">
    <source>
        <dbReference type="SAM" id="MobiDB-lite"/>
    </source>
</evidence>
<dbReference type="SUPFAM" id="SSF48726">
    <property type="entry name" value="Immunoglobulin"/>
    <property type="match status" value="1"/>
</dbReference>
<dbReference type="InterPro" id="IPR007110">
    <property type="entry name" value="Ig-like_dom"/>
</dbReference>
<feature type="region of interest" description="Disordered" evidence="10">
    <location>
        <begin position="766"/>
        <end position="805"/>
    </location>
</feature>
<dbReference type="InterPro" id="IPR013098">
    <property type="entry name" value="Ig_I-set"/>
</dbReference>
<dbReference type="Pfam" id="PF07679">
    <property type="entry name" value="I-set"/>
    <property type="match status" value="1"/>
</dbReference>
<dbReference type="Gene3D" id="3.20.200.10">
    <property type="entry name" value="MHCK/EF2 kinase"/>
    <property type="match status" value="1"/>
</dbReference>
<feature type="region of interest" description="Disordered" evidence="10">
    <location>
        <begin position="984"/>
        <end position="1007"/>
    </location>
</feature>
<dbReference type="EMBL" id="SWLE01000014">
    <property type="protein sequence ID" value="TNM92338.1"/>
    <property type="molecule type" value="Genomic_DNA"/>
</dbReference>
<feature type="compositionally biased region" description="Low complexity" evidence="10">
    <location>
        <begin position="984"/>
        <end position="993"/>
    </location>
</feature>
<keyword evidence="7" id="KW-0393">Immunoglobulin domain</keyword>